<evidence type="ECO:0000313" key="1">
    <source>
        <dbReference type="EMBL" id="KAK1896231.1"/>
    </source>
</evidence>
<accession>A0AAD9C7H7</accession>
<comment type="caution">
    <text evidence="1">The sequence shown here is derived from an EMBL/GenBank/DDBJ whole genome shotgun (WGS) entry which is preliminary data.</text>
</comment>
<dbReference type="Proteomes" id="UP001228049">
    <property type="component" value="Unassembled WGS sequence"/>
</dbReference>
<dbReference type="AlphaFoldDB" id="A0AAD9C7H7"/>
<keyword evidence="2" id="KW-1185">Reference proteome</keyword>
<gene>
    <name evidence="1" type="ORF">KUDE01_021678</name>
</gene>
<evidence type="ECO:0000313" key="2">
    <source>
        <dbReference type="Proteomes" id="UP001228049"/>
    </source>
</evidence>
<organism evidence="1 2">
    <name type="scientific">Dissostichus eleginoides</name>
    <name type="common">Patagonian toothfish</name>
    <name type="synonym">Dissostichus amissus</name>
    <dbReference type="NCBI Taxonomy" id="100907"/>
    <lineage>
        <taxon>Eukaryota</taxon>
        <taxon>Metazoa</taxon>
        <taxon>Chordata</taxon>
        <taxon>Craniata</taxon>
        <taxon>Vertebrata</taxon>
        <taxon>Euteleostomi</taxon>
        <taxon>Actinopterygii</taxon>
        <taxon>Neopterygii</taxon>
        <taxon>Teleostei</taxon>
        <taxon>Neoteleostei</taxon>
        <taxon>Acanthomorphata</taxon>
        <taxon>Eupercaria</taxon>
        <taxon>Perciformes</taxon>
        <taxon>Notothenioidei</taxon>
        <taxon>Nototheniidae</taxon>
        <taxon>Dissostichus</taxon>
    </lineage>
</organism>
<dbReference type="EMBL" id="JASDAP010000010">
    <property type="protein sequence ID" value="KAK1896231.1"/>
    <property type="molecule type" value="Genomic_DNA"/>
</dbReference>
<reference evidence="1" key="1">
    <citation type="submission" date="2023-04" db="EMBL/GenBank/DDBJ databases">
        <title>Chromosome-level genome of Chaenocephalus aceratus.</title>
        <authorList>
            <person name="Park H."/>
        </authorList>
    </citation>
    <scope>NUCLEOTIDE SEQUENCE</scope>
    <source>
        <strain evidence="1">DE</strain>
        <tissue evidence="1">Muscle</tissue>
    </source>
</reference>
<name>A0AAD9C7H7_DISEL</name>
<proteinExistence type="predicted"/>
<protein>
    <submittedName>
        <fullName evidence="1">Serine/threonine-protein phosphatase PP1 isozyme 2</fullName>
    </submittedName>
</protein>
<sequence>MSGFEEWAADYRASKQGSAQILFLAGLLEWLCMLSVKEAAREGVWELESDMMLVFLHSQRGDILELFGLIKGKDFQFQLTSKGQE</sequence>